<feature type="region of interest" description="Disordered" evidence="2">
    <location>
        <begin position="1"/>
        <end position="267"/>
    </location>
</feature>
<feature type="region of interest" description="Disordered" evidence="2">
    <location>
        <begin position="481"/>
        <end position="517"/>
    </location>
</feature>
<dbReference type="Proteomes" id="UP001162131">
    <property type="component" value="Unassembled WGS sequence"/>
</dbReference>
<feature type="compositionally biased region" description="Low complexity" evidence="2">
    <location>
        <begin position="183"/>
        <end position="195"/>
    </location>
</feature>
<evidence type="ECO:0000313" key="4">
    <source>
        <dbReference type="Proteomes" id="UP001162131"/>
    </source>
</evidence>
<sequence length="806" mass="92654">MLQDFSNPPQQGRNNRDERWEARRKAKLGLDSASIPSSVVPPQPLSLQQDSFMNFPPPKEFPQNSQQFQAPPDPQYAPINEPPSYNPQGYDYPSPLPPMQAQVRQSFDQFQSPQQNASRNQPPPGNSFFTNPISEADERRRKVQEEYRAQVQYDIANKSRRQDDYSQEGYIPSQKNRPHSRSQIPMMQITEQQQMEIDRKKQYQMELQRQMQERETQKKRNRGGGGDEKQADYFPFGKPGAGAPFRDSSGNIIAVRPPKYNENDPKFLKPVDFYTKLGATGTDPSQRGQMQVSASQAQLMTDPYYQNSRAPYQDQYYDPRSGMPPPGDYYQEPMYQPKFPPPQSYSPMASQVPSMPPDYPPQGMPFQQVPPPPMYPPPQPIDIPQPNPTIPIMVESQVEYEKLAEKGKKIELGRALQEQMEERRRKKEEERRQKILEERLEEERLEKQRRELEMEFLREGEKKKKQLQDLEKFNAMNAQNIVVAAPPKRERRVRTPIDMPPVEPPRSPPKSPPIRKEEIRIERVTNEVPIEVTKHLQSQMDNEIWKIRNEMGHQQNELKDAIVKLKGEAQLANEQRYAAQRDLDRMREEMKQRHLDEEIRQKELYMAIVNNRLPKPDTNTRLPPYQPLPLNPPIGKGDASLSLDYAARSLNSDSKFIPLANPDIKFPTKPNIPPAGSQPDNIKALKLDTLFPSLPEGGPANISMDAFQTANSSLGLDYINKKNEERLSALDKIESGASDELNKLDDLLFKYLENDTKPASRASKLPSRGFKLDSIQEDFNEASLSLPRSQNSQGSMKYGLNESSVY</sequence>
<keyword evidence="1" id="KW-0175">Coiled coil</keyword>
<dbReference type="AlphaFoldDB" id="A0AAU9JUP8"/>
<feature type="compositionally biased region" description="Polar residues" evidence="2">
    <location>
        <begin position="102"/>
        <end position="120"/>
    </location>
</feature>
<organism evidence="3 4">
    <name type="scientific">Blepharisma stoltei</name>
    <dbReference type="NCBI Taxonomy" id="1481888"/>
    <lineage>
        <taxon>Eukaryota</taxon>
        <taxon>Sar</taxon>
        <taxon>Alveolata</taxon>
        <taxon>Ciliophora</taxon>
        <taxon>Postciliodesmatophora</taxon>
        <taxon>Heterotrichea</taxon>
        <taxon>Heterotrichida</taxon>
        <taxon>Blepharismidae</taxon>
        <taxon>Blepharisma</taxon>
    </lineage>
</organism>
<name>A0AAU9JUP8_9CILI</name>
<feature type="coiled-coil region" evidence="1">
    <location>
        <begin position="409"/>
        <end position="462"/>
    </location>
</feature>
<feature type="compositionally biased region" description="Pro residues" evidence="2">
    <location>
        <begin position="71"/>
        <end position="85"/>
    </location>
</feature>
<evidence type="ECO:0000256" key="1">
    <source>
        <dbReference type="SAM" id="Coils"/>
    </source>
</evidence>
<accession>A0AAU9JUP8</accession>
<evidence type="ECO:0000256" key="2">
    <source>
        <dbReference type="SAM" id="MobiDB-lite"/>
    </source>
</evidence>
<protein>
    <submittedName>
        <fullName evidence="3">Uncharacterized protein</fullName>
    </submittedName>
</protein>
<feature type="compositionally biased region" description="Pro residues" evidence="2">
    <location>
        <begin position="498"/>
        <end position="512"/>
    </location>
</feature>
<feature type="compositionally biased region" description="Basic and acidic residues" evidence="2">
    <location>
        <begin position="136"/>
        <end position="148"/>
    </location>
</feature>
<reference evidence="3" key="1">
    <citation type="submission" date="2021-09" db="EMBL/GenBank/DDBJ databases">
        <authorList>
            <consortium name="AG Swart"/>
            <person name="Singh M."/>
            <person name="Singh A."/>
            <person name="Seah K."/>
            <person name="Emmerich C."/>
        </authorList>
    </citation>
    <scope>NUCLEOTIDE SEQUENCE</scope>
    <source>
        <strain evidence="3">ATCC30299</strain>
    </source>
</reference>
<proteinExistence type="predicted"/>
<keyword evidence="4" id="KW-1185">Reference proteome</keyword>
<evidence type="ECO:0000313" key="3">
    <source>
        <dbReference type="EMBL" id="CAG9328189.1"/>
    </source>
</evidence>
<comment type="caution">
    <text evidence="3">The sequence shown here is derived from an EMBL/GenBank/DDBJ whole genome shotgun (WGS) entry which is preliminary data.</text>
</comment>
<feature type="compositionally biased region" description="Basic and acidic residues" evidence="2">
    <location>
        <begin position="14"/>
        <end position="23"/>
    </location>
</feature>
<feature type="compositionally biased region" description="Polar residues" evidence="2">
    <location>
        <begin position="1"/>
        <end position="13"/>
    </location>
</feature>
<feature type="coiled-coil region" evidence="1">
    <location>
        <begin position="555"/>
        <end position="589"/>
    </location>
</feature>
<dbReference type="EMBL" id="CAJZBQ010000045">
    <property type="protein sequence ID" value="CAG9328189.1"/>
    <property type="molecule type" value="Genomic_DNA"/>
</dbReference>
<feature type="region of interest" description="Disordered" evidence="2">
    <location>
        <begin position="309"/>
        <end position="389"/>
    </location>
</feature>
<feature type="compositionally biased region" description="Pro residues" evidence="2">
    <location>
        <begin position="354"/>
        <end position="389"/>
    </location>
</feature>
<gene>
    <name evidence="3" type="ORF">BSTOLATCC_MIC45644</name>
</gene>
<feature type="region of interest" description="Disordered" evidence="2">
    <location>
        <begin position="782"/>
        <end position="806"/>
    </location>
</feature>